<evidence type="ECO:0000313" key="1">
    <source>
        <dbReference type="EMBL" id="PZW41330.1"/>
    </source>
</evidence>
<gene>
    <name evidence="1" type="ORF">C8P66_12137</name>
</gene>
<protein>
    <submittedName>
        <fullName evidence="1">Uncharacterized protein DUF3126</fullName>
    </submittedName>
</protein>
<evidence type="ECO:0000313" key="2">
    <source>
        <dbReference type="Proteomes" id="UP000249688"/>
    </source>
</evidence>
<dbReference type="InterPro" id="IPR021473">
    <property type="entry name" value="DUF3126"/>
</dbReference>
<keyword evidence="2" id="KW-1185">Reference proteome</keyword>
<dbReference type="AlphaFoldDB" id="A0A2W7K153"/>
<dbReference type="RefSeq" id="WP_111399565.1">
    <property type="nucleotide sequence ID" value="NZ_QKYU01000021.1"/>
</dbReference>
<sequence length="69" mass="7523">MTPVERQKVQAYLQKVLGAKNLILTQPPQKSASVELHVNGECLGTVDREAEDGEVSYTVTLVVLAEDLV</sequence>
<reference evidence="1 2" key="1">
    <citation type="submission" date="2018-06" db="EMBL/GenBank/DDBJ databases">
        <title>Genomic Encyclopedia of Archaeal and Bacterial Type Strains, Phase II (KMG-II): from individual species to whole genera.</title>
        <authorList>
            <person name="Goeker M."/>
        </authorList>
    </citation>
    <scope>NUCLEOTIDE SEQUENCE [LARGE SCALE GENOMIC DNA]</scope>
    <source>
        <strain evidence="1 2">DSM 24525</strain>
    </source>
</reference>
<dbReference type="Pfam" id="PF11324">
    <property type="entry name" value="DUF3126"/>
    <property type="match status" value="1"/>
</dbReference>
<accession>A0A2W7K153</accession>
<name>A0A2W7K153_9PROT</name>
<dbReference type="Proteomes" id="UP000249688">
    <property type="component" value="Unassembled WGS sequence"/>
</dbReference>
<dbReference type="OrthoDB" id="7632283at2"/>
<organism evidence="1 2">
    <name type="scientific">Humitalea rosea</name>
    <dbReference type="NCBI Taxonomy" id="990373"/>
    <lineage>
        <taxon>Bacteria</taxon>
        <taxon>Pseudomonadati</taxon>
        <taxon>Pseudomonadota</taxon>
        <taxon>Alphaproteobacteria</taxon>
        <taxon>Acetobacterales</taxon>
        <taxon>Roseomonadaceae</taxon>
        <taxon>Humitalea</taxon>
    </lineage>
</organism>
<dbReference type="EMBL" id="QKYU01000021">
    <property type="protein sequence ID" value="PZW41330.1"/>
    <property type="molecule type" value="Genomic_DNA"/>
</dbReference>
<comment type="caution">
    <text evidence="1">The sequence shown here is derived from an EMBL/GenBank/DDBJ whole genome shotgun (WGS) entry which is preliminary data.</text>
</comment>
<proteinExistence type="predicted"/>